<evidence type="ECO:0000256" key="4">
    <source>
        <dbReference type="ARBA" id="ARBA00022679"/>
    </source>
</evidence>
<dbReference type="Proteomes" id="UP000305887">
    <property type="component" value="Unassembled WGS sequence"/>
</dbReference>
<dbReference type="AlphaFoldDB" id="A0A5C4MY46"/>
<dbReference type="PANTHER" id="PTHR30576">
    <property type="entry name" value="COLANIC BIOSYNTHESIS UDP-GLUCOSE LIPID CARRIER TRANSFERASE"/>
    <property type="match status" value="1"/>
</dbReference>
<comment type="subcellular location">
    <subcellularLocation>
        <location evidence="1">Cell membrane</location>
    </subcellularLocation>
</comment>
<keyword evidence="4 11" id="KW-0808">Transferase</keyword>
<feature type="domain" description="Bacterial sugar transferase" evidence="10">
    <location>
        <begin position="26"/>
        <end position="214"/>
    </location>
</feature>
<evidence type="ECO:0000256" key="6">
    <source>
        <dbReference type="ARBA" id="ARBA00022989"/>
    </source>
</evidence>
<proteinExistence type="inferred from homology"/>
<keyword evidence="8" id="KW-0270">Exopolysaccharide synthesis</keyword>
<reference evidence="11 12" key="1">
    <citation type="submission" date="2019-06" db="EMBL/GenBank/DDBJ databases">
        <title>YIM 131921 draft genome.</title>
        <authorList>
            <person name="Jiang L."/>
        </authorList>
    </citation>
    <scope>NUCLEOTIDE SEQUENCE [LARGE SCALE GENOMIC DNA]</scope>
    <source>
        <strain evidence="11 12">YIM 131921</strain>
    </source>
</reference>
<evidence type="ECO:0000256" key="9">
    <source>
        <dbReference type="SAM" id="Phobius"/>
    </source>
</evidence>
<evidence type="ECO:0000313" key="12">
    <source>
        <dbReference type="Proteomes" id="UP000305887"/>
    </source>
</evidence>
<keyword evidence="3" id="KW-1003">Cell membrane</keyword>
<evidence type="ECO:0000256" key="1">
    <source>
        <dbReference type="ARBA" id="ARBA00004236"/>
    </source>
</evidence>
<gene>
    <name evidence="11" type="ORF">FHG66_07795</name>
</gene>
<organism evidence="11 12">
    <name type="scientific">Rubellimicrobium rubrum</name>
    <dbReference type="NCBI Taxonomy" id="2585369"/>
    <lineage>
        <taxon>Bacteria</taxon>
        <taxon>Pseudomonadati</taxon>
        <taxon>Pseudomonadota</taxon>
        <taxon>Alphaproteobacteria</taxon>
        <taxon>Rhodobacterales</taxon>
        <taxon>Roseobacteraceae</taxon>
        <taxon>Rubellimicrobium</taxon>
    </lineage>
</organism>
<dbReference type="GO" id="GO:0000271">
    <property type="term" value="P:polysaccharide biosynthetic process"/>
    <property type="evidence" value="ECO:0007669"/>
    <property type="project" value="UniProtKB-KW"/>
</dbReference>
<evidence type="ECO:0000259" key="10">
    <source>
        <dbReference type="Pfam" id="PF02397"/>
    </source>
</evidence>
<dbReference type="EMBL" id="VDFU01000007">
    <property type="protein sequence ID" value="TNC50397.1"/>
    <property type="molecule type" value="Genomic_DNA"/>
</dbReference>
<keyword evidence="6 9" id="KW-1133">Transmembrane helix</keyword>
<dbReference type="PANTHER" id="PTHR30576:SF4">
    <property type="entry name" value="UNDECAPRENYL-PHOSPHATE GALACTOSE PHOSPHOTRANSFERASE"/>
    <property type="match status" value="1"/>
</dbReference>
<evidence type="ECO:0000313" key="11">
    <source>
        <dbReference type="EMBL" id="TNC50397.1"/>
    </source>
</evidence>
<dbReference type="OrthoDB" id="9808602at2"/>
<comment type="caution">
    <text evidence="11">The sequence shown here is derived from an EMBL/GenBank/DDBJ whole genome shotgun (WGS) entry which is preliminary data.</text>
</comment>
<keyword evidence="5 9" id="KW-0812">Transmembrane</keyword>
<protein>
    <submittedName>
        <fullName evidence="11">Sugar transferase</fullName>
    </submittedName>
</protein>
<evidence type="ECO:0000256" key="5">
    <source>
        <dbReference type="ARBA" id="ARBA00022692"/>
    </source>
</evidence>
<evidence type="ECO:0000256" key="2">
    <source>
        <dbReference type="ARBA" id="ARBA00006464"/>
    </source>
</evidence>
<dbReference type="InterPro" id="IPR003362">
    <property type="entry name" value="Bact_transf"/>
</dbReference>
<evidence type="ECO:0000256" key="7">
    <source>
        <dbReference type="ARBA" id="ARBA00023136"/>
    </source>
</evidence>
<sequence length="219" mass="25265">MSHAVDIIPKSESRRVERKLYQSYVKRILDIFLVLIALPAVLPMTLIIALAIKRDGGPAFYSQARVGRNGEIFRMWKLRSMVVDAERKLDELLDHDIAARLEWIETQKLKRDPRITPLGQLIRKTSLDELPQLWNVLIGDMSLVGPRPFMPEQMELYPGDDYYRLRPGLTGLWQVHDRNGTSFAARAIFDARYNAEVSFWTDMRVMFATVAVVARKTGY</sequence>
<dbReference type="Pfam" id="PF02397">
    <property type="entry name" value="Bac_transf"/>
    <property type="match status" value="1"/>
</dbReference>
<accession>A0A5C4MY46</accession>
<dbReference type="GO" id="GO:0005886">
    <property type="term" value="C:plasma membrane"/>
    <property type="evidence" value="ECO:0007669"/>
    <property type="project" value="UniProtKB-SubCell"/>
</dbReference>
<comment type="similarity">
    <text evidence="2">Belongs to the bacterial sugar transferase family.</text>
</comment>
<feature type="transmembrane region" description="Helical" evidence="9">
    <location>
        <begin position="28"/>
        <end position="52"/>
    </location>
</feature>
<evidence type="ECO:0000256" key="8">
    <source>
        <dbReference type="ARBA" id="ARBA00023169"/>
    </source>
</evidence>
<dbReference type="GO" id="GO:0016780">
    <property type="term" value="F:phosphotransferase activity, for other substituted phosphate groups"/>
    <property type="evidence" value="ECO:0007669"/>
    <property type="project" value="TreeGrafter"/>
</dbReference>
<keyword evidence="12" id="KW-1185">Reference proteome</keyword>
<keyword evidence="7 9" id="KW-0472">Membrane</keyword>
<name>A0A5C4MY46_9RHOB</name>
<evidence type="ECO:0000256" key="3">
    <source>
        <dbReference type="ARBA" id="ARBA00022475"/>
    </source>
</evidence>
<dbReference type="RefSeq" id="WP_139076193.1">
    <property type="nucleotide sequence ID" value="NZ_VDFU01000007.1"/>
</dbReference>